<proteinExistence type="predicted"/>
<gene>
    <name evidence="2" type="ORF">HOP59_16620</name>
</gene>
<keyword evidence="1" id="KW-0732">Signal</keyword>
<dbReference type="Proteomes" id="UP001320272">
    <property type="component" value="Unassembled WGS sequence"/>
</dbReference>
<evidence type="ECO:0000313" key="3">
    <source>
        <dbReference type="Proteomes" id="UP001320272"/>
    </source>
</evidence>
<comment type="caution">
    <text evidence="2">The sequence shown here is derived from an EMBL/GenBank/DDBJ whole genome shotgun (WGS) entry which is preliminary data.</text>
</comment>
<evidence type="ECO:0000256" key="1">
    <source>
        <dbReference type="SAM" id="SignalP"/>
    </source>
</evidence>
<dbReference type="RefSeq" id="WP_234254712.1">
    <property type="nucleotide sequence ID" value="NZ_JABFTV010000009.1"/>
</dbReference>
<protein>
    <recommendedName>
        <fullName evidence="4">Capsule biosynthesis GfcC-like C-terminal domain-containing protein</fullName>
    </recommendedName>
</protein>
<sequence>MYDRAKTRRQRWVALLMALSLWPAAASAQREAPTDSAMPATLLEAWLAWQAQEQEPLDWAYSFALRTRDASVLEPLRAELLGELASLGDTLRLMGHEPGARHLQAWHHAVQGLPAEAARSPERLDLPWLAASLRRNVPVGNLIHLGTCEPPPWVEVWGANGVSRLPWQPGMTTAGAIAQLPANGYRTLDRATLISPLGETTTLGVASWNRESLPLAPGARLVLLLPEHDMGGTLEGSLVNRLLVRFLATRLPGDVCTLWPTR</sequence>
<evidence type="ECO:0000313" key="2">
    <source>
        <dbReference type="EMBL" id="MCE8025754.1"/>
    </source>
</evidence>
<dbReference type="Gene3D" id="3.10.560.10">
    <property type="entry name" value="Outer membrane lipoprotein wza domain like"/>
    <property type="match status" value="1"/>
</dbReference>
<keyword evidence="3" id="KW-1185">Reference proteome</keyword>
<accession>A0ABS9AVJ8</accession>
<organism evidence="2 3">
    <name type="scientific">Billgrantia aerodenitrificans</name>
    <dbReference type="NCBI Taxonomy" id="2733483"/>
    <lineage>
        <taxon>Bacteria</taxon>
        <taxon>Pseudomonadati</taxon>
        <taxon>Pseudomonadota</taxon>
        <taxon>Gammaproteobacteria</taxon>
        <taxon>Oceanospirillales</taxon>
        <taxon>Halomonadaceae</taxon>
        <taxon>Billgrantia</taxon>
    </lineage>
</organism>
<reference evidence="2 3" key="1">
    <citation type="journal article" date="2021" name="Front. Microbiol.">
        <title>Aerobic Denitrification and Heterotrophic Sulfur Oxidation in the Genus Halomonas Revealed by Six Novel Species Characterizations and Genome-Based Analysis.</title>
        <authorList>
            <person name="Wang L."/>
            <person name="Shao Z."/>
        </authorList>
    </citation>
    <scope>NUCLEOTIDE SEQUENCE [LARGE SCALE GENOMIC DNA]</scope>
    <source>
        <strain evidence="2 3">MCCC 1A11058</strain>
    </source>
</reference>
<feature type="signal peptide" evidence="1">
    <location>
        <begin position="1"/>
        <end position="28"/>
    </location>
</feature>
<feature type="chain" id="PRO_5045601413" description="Capsule biosynthesis GfcC-like C-terminal domain-containing protein" evidence="1">
    <location>
        <begin position="29"/>
        <end position="262"/>
    </location>
</feature>
<evidence type="ECO:0008006" key="4">
    <source>
        <dbReference type="Google" id="ProtNLM"/>
    </source>
</evidence>
<dbReference type="EMBL" id="JABFTV010000009">
    <property type="protein sequence ID" value="MCE8025754.1"/>
    <property type="molecule type" value="Genomic_DNA"/>
</dbReference>
<name>A0ABS9AVJ8_9GAMM</name>